<dbReference type="PIRSF" id="PIRSF035875">
    <property type="entry name" value="RNase_BN"/>
    <property type="match status" value="1"/>
</dbReference>
<dbReference type="AlphaFoldDB" id="A0A3M6PRV7"/>
<gene>
    <name evidence="7" type="ORF">EBQ26_12480</name>
</gene>
<protein>
    <submittedName>
        <fullName evidence="7">YihY/virulence factor BrkB family protein</fullName>
    </submittedName>
</protein>
<feature type="transmembrane region" description="Helical" evidence="6">
    <location>
        <begin position="121"/>
        <end position="144"/>
    </location>
</feature>
<dbReference type="InterPro" id="IPR017039">
    <property type="entry name" value="Virul_fac_BrkB"/>
</dbReference>
<feature type="transmembrane region" description="Helical" evidence="6">
    <location>
        <begin position="69"/>
        <end position="100"/>
    </location>
</feature>
<accession>A0A3M6PRV7</accession>
<evidence type="ECO:0000256" key="6">
    <source>
        <dbReference type="SAM" id="Phobius"/>
    </source>
</evidence>
<evidence type="ECO:0000256" key="1">
    <source>
        <dbReference type="ARBA" id="ARBA00004651"/>
    </source>
</evidence>
<dbReference type="EMBL" id="RDQM01000028">
    <property type="protein sequence ID" value="RMW92974.1"/>
    <property type="molecule type" value="Genomic_DNA"/>
</dbReference>
<evidence type="ECO:0000256" key="4">
    <source>
        <dbReference type="ARBA" id="ARBA00022989"/>
    </source>
</evidence>
<dbReference type="GO" id="GO:0005886">
    <property type="term" value="C:plasma membrane"/>
    <property type="evidence" value="ECO:0007669"/>
    <property type="project" value="UniProtKB-SubCell"/>
</dbReference>
<evidence type="ECO:0000313" key="8">
    <source>
        <dbReference type="Proteomes" id="UP000267521"/>
    </source>
</evidence>
<comment type="caution">
    <text evidence="7">The sequence shown here is derived from an EMBL/GenBank/DDBJ whole genome shotgun (WGS) entry which is preliminary data.</text>
</comment>
<feature type="transmembrane region" description="Helical" evidence="6">
    <location>
        <begin position="7"/>
        <end position="30"/>
    </location>
</feature>
<name>A0A3M6PRV7_9BURK</name>
<dbReference type="PANTHER" id="PTHR30213">
    <property type="entry name" value="INNER MEMBRANE PROTEIN YHJD"/>
    <property type="match status" value="1"/>
</dbReference>
<evidence type="ECO:0000313" key="7">
    <source>
        <dbReference type="EMBL" id="RMW92974.1"/>
    </source>
</evidence>
<proteinExistence type="predicted"/>
<evidence type="ECO:0000256" key="2">
    <source>
        <dbReference type="ARBA" id="ARBA00022475"/>
    </source>
</evidence>
<feature type="transmembrane region" description="Helical" evidence="6">
    <location>
        <begin position="190"/>
        <end position="209"/>
    </location>
</feature>
<reference evidence="7 8" key="1">
    <citation type="submission" date="2018-10" db="EMBL/GenBank/DDBJ databases">
        <title>Comamonadaceae CDC group NO-1 genome sequencing and assembly.</title>
        <authorList>
            <person name="Bernier A.-M."/>
            <person name="Bernard K."/>
        </authorList>
    </citation>
    <scope>NUCLEOTIDE SEQUENCE [LARGE SCALE GENOMIC DNA]</scope>
    <source>
        <strain evidence="7 8">NML970147</strain>
    </source>
</reference>
<keyword evidence="2" id="KW-1003">Cell membrane</keyword>
<keyword evidence="4 6" id="KW-1133">Transmembrane helix</keyword>
<dbReference type="PANTHER" id="PTHR30213:SF1">
    <property type="entry name" value="INNER MEMBRANE PROTEIN YHJD"/>
    <property type="match status" value="1"/>
</dbReference>
<dbReference type="Proteomes" id="UP000267521">
    <property type="component" value="Unassembled WGS sequence"/>
</dbReference>
<sequence>MRQSAAVAFYAMLSLAPLLVLVVAGLGWWLDRSVVEETLLQQIQDVTGEKAAAVVQHALQSATAPEQGAIATVIAFGVLMSAATGVFVALQDALADIWGVKHSAHKRAPMWQLLVLRLRGMGYVLALGGALMLSLVVSAVLRVLTRMLDDVIANPWFWGTLNEVVGLLFVTLLFVGMMRISDGRKPSLRYLVWGSLIGSALFTLGKRAMTLYLSEAAVVSAYGAAGSLVALLMWLYFSSAILLLAASLAKAMSESGAPQVTAAEATPEQS</sequence>
<dbReference type="Pfam" id="PF03631">
    <property type="entry name" value="Virul_fac_BrkB"/>
    <property type="match status" value="1"/>
</dbReference>
<dbReference type="RefSeq" id="WP_122239555.1">
    <property type="nucleotide sequence ID" value="NZ_RDQM01000028.1"/>
</dbReference>
<evidence type="ECO:0000256" key="3">
    <source>
        <dbReference type="ARBA" id="ARBA00022692"/>
    </source>
</evidence>
<feature type="transmembrane region" description="Helical" evidence="6">
    <location>
        <begin position="221"/>
        <end position="245"/>
    </location>
</feature>
<keyword evidence="3 6" id="KW-0812">Transmembrane</keyword>
<keyword evidence="5 6" id="KW-0472">Membrane</keyword>
<evidence type="ECO:0000256" key="5">
    <source>
        <dbReference type="ARBA" id="ARBA00023136"/>
    </source>
</evidence>
<feature type="transmembrane region" description="Helical" evidence="6">
    <location>
        <begin position="156"/>
        <end position="178"/>
    </location>
</feature>
<comment type="subcellular location">
    <subcellularLocation>
        <location evidence="1">Cell membrane</location>
        <topology evidence="1">Multi-pass membrane protein</topology>
    </subcellularLocation>
</comment>
<organism evidence="7 8">
    <name type="scientific">Allofranklinella schreckenbergeri</name>
    <dbReference type="NCBI Taxonomy" id="1076744"/>
    <lineage>
        <taxon>Bacteria</taxon>
        <taxon>Pseudomonadati</taxon>
        <taxon>Pseudomonadota</taxon>
        <taxon>Betaproteobacteria</taxon>
        <taxon>Burkholderiales</taxon>
        <taxon>Comamonadaceae</taxon>
        <taxon>Allofranklinella</taxon>
    </lineage>
</organism>